<dbReference type="GO" id="GO:0003735">
    <property type="term" value="F:structural constituent of ribosome"/>
    <property type="evidence" value="ECO:0007669"/>
    <property type="project" value="InterPro"/>
</dbReference>
<protein>
    <submittedName>
        <fullName evidence="6">28S ribosomal protein S30, mitochondrial</fullName>
    </submittedName>
</protein>
<keyword evidence="3" id="KW-0496">Mitochondrion</keyword>
<accession>A0AAJ7DYK0</accession>
<dbReference type="InterPro" id="IPR039982">
    <property type="entry name" value="Ribosomal_mL65"/>
</dbReference>
<keyword evidence="2 6" id="KW-0689">Ribosomal protein</keyword>
<evidence type="ECO:0000256" key="2">
    <source>
        <dbReference type="ARBA" id="ARBA00022980"/>
    </source>
</evidence>
<organism evidence="5 6">
    <name type="scientific">Ceratosolen solmsi marchali</name>
    <dbReference type="NCBI Taxonomy" id="326594"/>
    <lineage>
        <taxon>Eukaryota</taxon>
        <taxon>Metazoa</taxon>
        <taxon>Ecdysozoa</taxon>
        <taxon>Arthropoda</taxon>
        <taxon>Hexapoda</taxon>
        <taxon>Insecta</taxon>
        <taxon>Pterygota</taxon>
        <taxon>Neoptera</taxon>
        <taxon>Endopterygota</taxon>
        <taxon>Hymenoptera</taxon>
        <taxon>Apocrita</taxon>
        <taxon>Proctotrupomorpha</taxon>
        <taxon>Chalcidoidea</taxon>
        <taxon>Agaonidae</taxon>
        <taxon>Agaoninae</taxon>
        <taxon>Ceratosolen</taxon>
    </lineage>
</organism>
<dbReference type="CTD" id="10884"/>
<comment type="subcellular location">
    <subcellularLocation>
        <location evidence="1">Mitochondrion</location>
    </subcellularLocation>
</comment>
<dbReference type="Proteomes" id="UP000695007">
    <property type="component" value="Unplaced"/>
</dbReference>
<evidence type="ECO:0000256" key="1">
    <source>
        <dbReference type="ARBA" id="ARBA00004173"/>
    </source>
</evidence>
<gene>
    <name evidence="6" type="primary">LOC105364805</name>
</gene>
<dbReference type="PANTHER" id="PTHR13014">
    <property type="entry name" value="MITOCHONDRIAL 28S RIBOSOMAL PROTEIN S30/P52 PRO-APOTOTIC PROTEIN"/>
    <property type="match status" value="1"/>
</dbReference>
<dbReference type="AlphaFoldDB" id="A0AAJ7DYK0"/>
<keyword evidence="4" id="KW-0687">Ribonucleoprotein</keyword>
<dbReference type="GO" id="GO:0006412">
    <property type="term" value="P:translation"/>
    <property type="evidence" value="ECO:0007669"/>
    <property type="project" value="InterPro"/>
</dbReference>
<proteinExistence type="predicted"/>
<reference evidence="6" key="1">
    <citation type="submission" date="2025-08" db="UniProtKB">
        <authorList>
            <consortium name="RefSeq"/>
        </authorList>
    </citation>
    <scope>IDENTIFICATION</scope>
</reference>
<keyword evidence="5" id="KW-1185">Reference proteome</keyword>
<evidence type="ECO:0000256" key="3">
    <source>
        <dbReference type="ARBA" id="ARBA00023128"/>
    </source>
</evidence>
<evidence type="ECO:0000256" key="4">
    <source>
        <dbReference type="ARBA" id="ARBA00023274"/>
    </source>
</evidence>
<sequence>MNSYKVNSRLLSRFNSLISQTQRYLSAPAEVEIDESDKKLFESYIKPKVEKIEEDDVKFPPIIDNSEIGKEQRKRQRWFDKIRQLGIVEEKIFELNMPKYYGWKINKIEEGVLPYDPLPQAQYITRTHLANTVNLPKYYDSVLSAEELNSLVEKIKNQVKDALVFEFYYRNRDHEYNSEQLNDKCFMDNVLAKNVSQQINSILISNLCPTNVHLIDTQIDIEPRIEAFWAFGGLEQPEKYKKFNQFCNPRIHRRYPERLNQYMKYIGKPILHLRHNLPLKEIISLKDSEDEKLDIPINKFDLRKMGYFQSRERATIIPGFWPGDYSEFGFLSYHSIGHLKNRPEQFNDNVDAIIAQAIFGSYSWLYTQACYQGFSTFQDPTYPLVNQMILTNGQLWNFCVYQLNTTTMHQDCIQTNPRKNICWVTDSMKLFDRIENGEVKGFNEDVLRNLIKFYANVPQIKEGVNMKPYLEKEKLIANIEDSERRIWLEEQYKHLLSNRPRHKLPPEQYHYQWIYVRKFNHFLPWYRKSPYDKGINVYNRKLDDHTPKYIPRCLRTNRKLKWGKTFYPEIEKKTPKLTKNPIFTLW</sequence>
<dbReference type="InterPro" id="IPR010793">
    <property type="entry name" value="Ribosomal_mL37/mL65"/>
</dbReference>
<dbReference type="GO" id="GO:0005762">
    <property type="term" value="C:mitochondrial large ribosomal subunit"/>
    <property type="evidence" value="ECO:0007669"/>
    <property type="project" value="TreeGrafter"/>
</dbReference>
<dbReference type="PANTHER" id="PTHR13014:SF3">
    <property type="entry name" value="LARGE RIBOSOMAL SUBUNIT PROTEIN ML65"/>
    <property type="match status" value="1"/>
</dbReference>
<dbReference type="RefSeq" id="XP_011501135.1">
    <property type="nucleotide sequence ID" value="XM_011502833.1"/>
</dbReference>
<evidence type="ECO:0000313" key="5">
    <source>
        <dbReference type="Proteomes" id="UP000695007"/>
    </source>
</evidence>
<dbReference type="GeneID" id="105364805"/>
<dbReference type="Pfam" id="PF07147">
    <property type="entry name" value="PDCD9"/>
    <property type="match status" value="1"/>
</dbReference>
<dbReference type="KEGG" id="csol:105364805"/>
<name>A0AAJ7DYK0_9HYME</name>
<evidence type="ECO:0000313" key="6">
    <source>
        <dbReference type="RefSeq" id="XP_011501135.1"/>
    </source>
</evidence>